<dbReference type="AlphaFoldDB" id="A0A6J4MPQ0"/>
<reference evidence="1" key="1">
    <citation type="submission" date="2020-02" db="EMBL/GenBank/DDBJ databases">
        <authorList>
            <person name="Meier V. D."/>
        </authorList>
    </citation>
    <scope>NUCLEOTIDE SEQUENCE</scope>
    <source>
        <strain evidence="1">AVDCRST_MAG93</strain>
    </source>
</reference>
<proteinExistence type="predicted"/>
<accession>A0A6J4MPQ0</accession>
<protein>
    <submittedName>
        <fullName evidence="1">Uncharacterized protein</fullName>
    </submittedName>
</protein>
<dbReference type="EMBL" id="CADCTR010002667">
    <property type="protein sequence ID" value="CAA9365395.1"/>
    <property type="molecule type" value="Genomic_DNA"/>
</dbReference>
<gene>
    <name evidence="1" type="ORF">AVDCRST_MAG93-7934</name>
</gene>
<sequence length="61" mass="6898">MTLVDRRAAVQVLITGGLSVNRACQLASISRATFRYRAHPEDDTAVIPQMQELAYRYPRYG</sequence>
<name>A0A6J4MPQ0_9CHLR</name>
<evidence type="ECO:0000313" key="1">
    <source>
        <dbReference type="EMBL" id="CAA9365395.1"/>
    </source>
</evidence>
<organism evidence="1">
    <name type="scientific">uncultured Chloroflexia bacterium</name>
    <dbReference type="NCBI Taxonomy" id="1672391"/>
    <lineage>
        <taxon>Bacteria</taxon>
        <taxon>Bacillati</taxon>
        <taxon>Chloroflexota</taxon>
        <taxon>Chloroflexia</taxon>
        <taxon>environmental samples</taxon>
    </lineage>
</organism>